<comment type="similarity">
    <text evidence="1">Belongs to the Fmt family.</text>
</comment>
<comment type="caution">
    <text evidence="8">The sequence shown here is derived from an EMBL/GenBank/DDBJ whole genome shotgun (WGS) entry which is preliminary data.</text>
</comment>
<evidence type="ECO:0000256" key="5">
    <source>
        <dbReference type="ARBA" id="ARBA00022917"/>
    </source>
</evidence>
<dbReference type="SUPFAM" id="SSF50486">
    <property type="entry name" value="FMT C-terminal domain-like"/>
    <property type="match status" value="1"/>
</dbReference>
<dbReference type="InterPro" id="IPR002376">
    <property type="entry name" value="Formyl_transf_N"/>
</dbReference>
<dbReference type="InterPro" id="IPR036477">
    <property type="entry name" value="Formyl_transf_N_sf"/>
</dbReference>
<dbReference type="AlphaFoldDB" id="A0A068RQR9"/>
<keyword evidence="9" id="KW-1185">Reference proteome</keyword>
<evidence type="ECO:0000256" key="1">
    <source>
        <dbReference type="ARBA" id="ARBA00010699"/>
    </source>
</evidence>
<dbReference type="VEuPathDB" id="FungiDB:LCOR_03543.1"/>
<gene>
    <name evidence="8" type="ORF">LCOR_03543.1</name>
</gene>
<feature type="domain" description="Formyl transferase C-terminal" evidence="7">
    <location>
        <begin position="262"/>
        <end position="380"/>
    </location>
</feature>
<dbReference type="SUPFAM" id="SSF53328">
    <property type="entry name" value="Formyltransferase"/>
    <property type="match status" value="1"/>
</dbReference>
<dbReference type="NCBIfam" id="TIGR00460">
    <property type="entry name" value="fmt"/>
    <property type="match status" value="1"/>
</dbReference>
<organism evidence="8 9">
    <name type="scientific">Lichtheimia corymbifera JMRC:FSU:9682</name>
    <dbReference type="NCBI Taxonomy" id="1263082"/>
    <lineage>
        <taxon>Eukaryota</taxon>
        <taxon>Fungi</taxon>
        <taxon>Fungi incertae sedis</taxon>
        <taxon>Mucoromycota</taxon>
        <taxon>Mucoromycotina</taxon>
        <taxon>Mucoromycetes</taxon>
        <taxon>Mucorales</taxon>
        <taxon>Lichtheimiaceae</taxon>
        <taxon>Lichtheimia</taxon>
    </lineage>
</organism>
<evidence type="ECO:0000313" key="9">
    <source>
        <dbReference type="Proteomes" id="UP000027586"/>
    </source>
</evidence>
<accession>A0A068RQR9</accession>
<feature type="domain" description="Formyl transferase N-terminal" evidence="6">
    <location>
        <begin position="50"/>
        <end position="237"/>
    </location>
</feature>
<evidence type="ECO:0000313" key="8">
    <source>
        <dbReference type="EMBL" id="CDH52010.1"/>
    </source>
</evidence>
<evidence type="ECO:0000256" key="3">
    <source>
        <dbReference type="ARBA" id="ARBA00014185"/>
    </source>
</evidence>
<name>A0A068RQR9_9FUNG</name>
<dbReference type="Pfam" id="PF00551">
    <property type="entry name" value="Formyl_trans_N"/>
    <property type="match status" value="1"/>
</dbReference>
<dbReference type="InterPro" id="IPR041711">
    <property type="entry name" value="Met-tRNA-FMT_N"/>
</dbReference>
<dbReference type="PANTHER" id="PTHR11138">
    <property type="entry name" value="METHIONYL-TRNA FORMYLTRANSFERASE"/>
    <property type="match status" value="1"/>
</dbReference>
<evidence type="ECO:0000259" key="6">
    <source>
        <dbReference type="Pfam" id="PF00551"/>
    </source>
</evidence>
<dbReference type="InterPro" id="IPR005794">
    <property type="entry name" value="Fmt"/>
</dbReference>
<evidence type="ECO:0000259" key="7">
    <source>
        <dbReference type="Pfam" id="PF02911"/>
    </source>
</evidence>
<dbReference type="Pfam" id="PF02911">
    <property type="entry name" value="Formyl_trans_C"/>
    <property type="match status" value="1"/>
</dbReference>
<dbReference type="STRING" id="1263082.A0A068RQR9"/>
<keyword evidence="5" id="KW-0648">Protein biosynthesis</keyword>
<dbReference type="Proteomes" id="UP000027586">
    <property type="component" value="Unassembled WGS sequence"/>
</dbReference>
<dbReference type="InterPro" id="IPR011034">
    <property type="entry name" value="Formyl_transferase-like_C_sf"/>
</dbReference>
<proteinExistence type="inferred from homology"/>
<sequence length="440" mass="49532">MLLTAAWYTCSRPLARSSFIPRSSRILVTRCYASSTSSSNDSSSSNNKFRIAFFGTDDFAVKHLKSLIVEKGKPNSCIESIELICPPDRRTGRKLKDITPSPTKGLAELYGIPVHHTPPNAKSLEGWELPTDRGYDLGVVVSFGYFVPAPIIHGFKHGALNVHPSLLPKYRGAAPIQHTILAGDDETGVTIQELDDKAFDAGRILAQKKMSLNGITAPRYGELKEKLGDMGSRLLVDTLHNFDKCKANATIQDLAQVTSAPKIKKEWSEIDFEDMESWQVEQLHRAIGEQYPLRTVFTFTRIKPSKKIKQRHITMQLLNMYLPKDSPIYDMEAVTPGTFVYCPEEKALHICCADGNPVAITHIKAEGSTSIAARDFVNGYEIRNHTGQFGYFNEDEIQPGMSGVRVQKRRSEFNKTIRKRMGMRKEEFERLYNTKLSTRR</sequence>
<dbReference type="EMBL" id="CBTN010000011">
    <property type="protein sequence ID" value="CDH52010.1"/>
    <property type="molecule type" value="Genomic_DNA"/>
</dbReference>
<protein>
    <recommendedName>
        <fullName evidence="3">Methionyl-tRNA formyltransferase, mitochondrial</fullName>
        <ecNumber evidence="2">2.1.2.9</ecNumber>
    </recommendedName>
</protein>
<keyword evidence="4" id="KW-0808">Transferase</keyword>
<dbReference type="Gene3D" id="3.40.50.12230">
    <property type="match status" value="1"/>
</dbReference>
<dbReference type="PANTHER" id="PTHR11138:SF5">
    <property type="entry name" value="METHIONYL-TRNA FORMYLTRANSFERASE, MITOCHONDRIAL"/>
    <property type="match status" value="1"/>
</dbReference>
<dbReference type="OrthoDB" id="10268103at2759"/>
<dbReference type="GO" id="GO:0005739">
    <property type="term" value="C:mitochondrion"/>
    <property type="evidence" value="ECO:0007669"/>
    <property type="project" value="TreeGrafter"/>
</dbReference>
<dbReference type="InterPro" id="IPR005793">
    <property type="entry name" value="Formyl_trans_C"/>
</dbReference>
<dbReference type="CDD" id="cd08646">
    <property type="entry name" value="FMT_core_Met-tRNA-FMT_N"/>
    <property type="match status" value="1"/>
</dbReference>
<dbReference type="GO" id="GO:0004479">
    <property type="term" value="F:methionyl-tRNA formyltransferase activity"/>
    <property type="evidence" value="ECO:0007669"/>
    <property type="project" value="UniProtKB-EC"/>
</dbReference>
<reference evidence="8" key="1">
    <citation type="submission" date="2013-08" db="EMBL/GenBank/DDBJ databases">
        <title>Gene expansion shapes genome architecture in the human pathogen Lichtheimia corymbifera: an evolutionary genomics analysis in the ancient terrestrial Mucorales (Mucoromycotina).</title>
        <authorList>
            <person name="Schwartze V.U."/>
            <person name="Winter S."/>
            <person name="Shelest E."/>
            <person name="Marcet-Houben M."/>
            <person name="Horn F."/>
            <person name="Wehner S."/>
            <person name="Hoffmann K."/>
            <person name="Riege K."/>
            <person name="Sammeth M."/>
            <person name="Nowrousian M."/>
            <person name="Valiante V."/>
            <person name="Linde J."/>
            <person name="Jacobsen I.D."/>
            <person name="Marz M."/>
            <person name="Brakhage A.A."/>
            <person name="Gabaldon T."/>
            <person name="Bocker S."/>
            <person name="Voigt K."/>
        </authorList>
    </citation>
    <scope>NUCLEOTIDE SEQUENCE [LARGE SCALE GENOMIC DNA]</scope>
    <source>
        <strain evidence="8">FSU 9682</strain>
    </source>
</reference>
<evidence type="ECO:0000256" key="2">
    <source>
        <dbReference type="ARBA" id="ARBA00012261"/>
    </source>
</evidence>
<evidence type="ECO:0000256" key="4">
    <source>
        <dbReference type="ARBA" id="ARBA00022679"/>
    </source>
</evidence>
<dbReference type="EC" id="2.1.2.9" evidence="2"/>